<evidence type="ECO:0000256" key="3">
    <source>
        <dbReference type="SAM" id="SignalP"/>
    </source>
</evidence>
<evidence type="ECO:0000256" key="2">
    <source>
        <dbReference type="SAM" id="Phobius"/>
    </source>
</evidence>
<sequence>MLRYIFLFLTLASHFAMAAAEKFIATFVSPGNEPDTEILDTGYNPIIHPSTGALVTVGIPYNITWNRTTHETIHFGLYTAQSKTEFTYTGFEFQLLDGFQDYYEWNLNPEIVSGNDYVLLLNSDAISPTFAIKNLNGASETSPAAAISTTISSSQSTLSSDLPTSTTKQTTQTTEPPTTSDSSLPATSSTTSASDPRSESGIKSSSTTTPTPSETVGTSSTTNLSGVTGEPVPTGASNSPSSGGNGGLSEDAKIALGVGISFGIFAPLGVWLGYLQYRNTKKAQASGE</sequence>
<feature type="region of interest" description="Disordered" evidence="1">
    <location>
        <begin position="146"/>
        <end position="246"/>
    </location>
</feature>
<comment type="caution">
    <text evidence="4">The sequence shown here is derived from an EMBL/GenBank/DDBJ whole genome shotgun (WGS) entry which is preliminary data.</text>
</comment>
<organism evidence="4 5">
    <name type="scientific">Orbilia ellipsospora</name>
    <dbReference type="NCBI Taxonomy" id="2528407"/>
    <lineage>
        <taxon>Eukaryota</taxon>
        <taxon>Fungi</taxon>
        <taxon>Dikarya</taxon>
        <taxon>Ascomycota</taxon>
        <taxon>Pezizomycotina</taxon>
        <taxon>Orbiliomycetes</taxon>
        <taxon>Orbiliales</taxon>
        <taxon>Orbiliaceae</taxon>
        <taxon>Orbilia</taxon>
    </lineage>
</organism>
<gene>
    <name evidence="4" type="ORF">TWF694_010400</name>
</gene>
<reference evidence="4 5" key="1">
    <citation type="submission" date="2019-10" db="EMBL/GenBank/DDBJ databases">
        <authorList>
            <person name="Palmer J.M."/>
        </authorList>
    </citation>
    <scope>NUCLEOTIDE SEQUENCE [LARGE SCALE GENOMIC DNA]</scope>
    <source>
        <strain evidence="4 5">TWF694</strain>
    </source>
</reference>
<proteinExistence type="predicted"/>
<keyword evidence="2" id="KW-0472">Membrane</keyword>
<evidence type="ECO:0000313" key="4">
    <source>
        <dbReference type="EMBL" id="KAK6538835.1"/>
    </source>
</evidence>
<dbReference type="Proteomes" id="UP001365542">
    <property type="component" value="Unassembled WGS sequence"/>
</dbReference>
<dbReference type="AlphaFoldDB" id="A0AAV9X9R8"/>
<keyword evidence="2" id="KW-0812">Transmembrane</keyword>
<name>A0AAV9X9R8_9PEZI</name>
<feature type="compositionally biased region" description="Low complexity" evidence="1">
    <location>
        <begin position="146"/>
        <end position="195"/>
    </location>
</feature>
<protein>
    <recommendedName>
        <fullName evidence="6">Mid2 domain-containing protein</fullName>
    </recommendedName>
</protein>
<feature type="compositionally biased region" description="Low complexity" evidence="1">
    <location>
        <begin position="204"/>
        <end position="222"/>
    </location>
</feature>
<keyword evidence="2" id="KW-1133">Transmembrane helix</keyword>
<accession>A0AAV9X9R8</accession>
<evidence type="ECO:0000256" key="1">
    <source>
        <dbReference type="SAM" id="MobiDB-lite"/>
    </source>
</evidence>
<evidence type="ECO:0000313" key="5">
    <source>
        <dbReference type="Proteomes" id="UP001365542"/>
    </source>
</evidence>
<keyword evidence="5" id="KW-1185">Reference proteome</keyword>
<feature type="transmembrane region" description="Helical" evidence="2">
    <location>
        <begin position="254"/>
        <end position="274"/>
    </location>
</feature>
<keyword evidence="3" id="KW-0732">Signal</keyword>
<evidence type="ECO:0008006" key="6">
    <source>
        <dbReference type="Google" id="ProtNLM"/>
    </source>
</evidence>
<feature type="chain" id="PRO_5043664917" description="Mid2 domain-containing protein" evidence="3">
    <location>
        <begin position="21"/>
        <end position="288"/>
    </location>
</feature>
<feature type="signal peptide" evidence="3">
    <location>
        <begin position="1"/>
        <end position="20"/>
    </location>
</feature>
<dbReference type="EMBL" id="JAVHJO010000007">
    <property type="protein sequence ID" value="KAK6538835.1"/>
    <property type="molecule type" value="Genomic_DNA"/>
</dbReference>